<keyword evidence="1" id="KW-0812">Transmembrane</keyword>
<dbReference type="EMBL" id="GG698806">
    <property type="protein sequence ID" value="EEU29724.1"/>
    <property type="molecule type" value="Genomic_DNA"/>
</dbReference>
<reference evidence="2 3" key="1">
    <citation type="submission" date="2009-06" db="EMBL/GenBank/DDBJ databases">
        <title>The Genome Sequence of Lactobacillus coleohominis strain 101-4-CHN.</title>
        <authorList>
            <consortium name="The Broad Institute Genome Sequencing Platform"/>
            <person name="Ward D."/>
            <person name="Young S.K."/>
            <person name="Zeng Q."/>
            <person name="Koehrsen M."/>
            <person name="Alvarado L."/>
            <person name="Berlin A."/>
            <person name="Borenstein D."/>
            <person name="Chen Z."/>
            <person name="Engels R."/>
            <person name="Freedman E."/>
            <person name="Gellesch M."/>
            <person name="Goldberg J."/>
            <person name="Griggs A."/>
            <person name="Gujja S."/>
            <person name="Heiman D."/>
            <person name="Hepburn T."/>
            <person name="Howarth C."/>
            <person name="Jen D."/>
            <person name="Larson L."/>
            <person name="Lewis B."/>
            <person name="Mehta T."/>
            <person name="Park D."/>
            <person name="Pearson M."/>
            <person name="Roberts A."/>
            <person name="Saif S."/>
            <person name="Shea T."/>
            <person name="Shenoy N."/>
            <person name="Sisk P."/>
            <person name="Stolte C."/>
            <person name="Sykes S."/>
            <person name="Walk T."/>
            <person name="White J."/>
            <person name="Yandava C."/>
            <person name="Liu Y."/>
            <person name="Xu Q."/>
            <person name="Lander E."/>
            <person name="Nusbaum C."/>
            <person name="Galagan J."/>
            <person name="Birren B."/>
        </authorList>
    </citation>
    <scope>NUCLEOTIDE SEQUENCE [LARGE SCALE GENOMIC DNA]</scope>
    <source>
        <strain evidence="2 3">101-4-CHN</strain>
    </source>
</reference>
<keyword evidence="1" id="KW-1133">Transmembrane helix</keyword>
<dbReference type="STRING" id="575594.HMPREF0501_01518"/>
<evidence type="ECO:0000313" key="2">
    <source>
        <dbReference type="EMBL" id="EEU29724.1"/>
    </source>
</evidence>
<dbReference type="InterPro" id="IPR017195">
    <property type="entry name" value="ABC_thiamin-permease_prd"/>
</dbReference>
<protein>
    <submittedName>
        <fullName evidence="2">Uncharacterized protein</fullName>
    </submittedName>
</protein>
<accession>C7XXH3</accession>
<keyword evidence="1" id="KW-0472">Membrane</keyword>
<feature type="transmembrane region" description="Helical" evidence="1">
    <location>
        <begin position="12"/>
        <end position="38"/>
    </location>
</feature>
<name>C7XXH3_9LACO</name>
<dbReference type="OrthoDB" id="8017424at2"/>
<evidence type="ECO:0000313" key="3">
    <source>
        <dbReference type="Proteomes" id="UP000003987"/>
    </source>
</evidence>
<dbReference type="RefSeq" id="WP_006917458.1">
    <property type="nucleotide sequence ID" value="NZ_GG698806.1"/>
</dbReference>
<evidence type="ECO:0000256" key="1">
    <source>
        <dbReference type="SAM" id="Phobius"/>
    </source>
</evidence>
<dbReference type="PIRSF" id="PIRSF037394">
    <property type="entry name" value="ABC_thiamine-permease_YkoE_prd"/>
    <property type="match status" value="1"/>
</dbReference>
<dbReference type="eggNOG" id="COG4721">
    <property type="taxonomic scope" value="Bacteria"/>
</dbReference>
<feature type="transmembrane region" description="Helical" evidence="1">
    <location>
        <begin position="125"/>
        <end position="147"/>
    </location>
</feature>
<organism evidence="2 3">
    <name type="scientific">Limosilactobacillus coleohominis 101-4-CHN</name>
    <dbReference type="NCBI Taxonomy" id="575594"/>
    <lineage>
        <taxon>Bacteria</taxon>
        <taxon>Bacillati</taxon>
        <taxon>Bacillota</taxon>
        <taxon>Bacilli</taxon>
        <taxon>Lactobacillales</taxon>
        <taxon>Lactobacillaceae</taxon>
        <taxon>Limosilactobacillus</taxon>
    </lineage>
</organism>
<sequence length="192" mass="20994">MFKRYTHWNLASVIRVALVGILFGVIYMLLINTVYNSVKLLLTPFGIGPLVDTILSGLWYMAGPIAIYLVPTIGSAVVGETIASMVEMFLGGQWGALTIMEGLIQGAGNELGFFPKKSRYERCSWGSVLLGSFGAHLGGFIPSYFIYGWNHFSVSLQMAMFITGALSSLVFDGVLVKLIMNLLDRALSPEVR</sequence>
<keyword evidence="3" id="KW-1185">Reference proteome</keyword>
<feature type="transmembrane region" description="Helical" evidence="1">
    <location>
        <begin position="159"/>
        <end position="183"/>
    </location>
</feature>
<dbReference type="HOGENOM" id="CLU_089225_2_0_9"/>
<proteinExistence type="predicted"/>
<gene>
    <name evidence="2" type="ORF">HMPREF0501_01518</name>
</gene>
<dbReference type="Proteomes" id="UP000003987">
    <property type="component" value="Unassembled WGS sequence"/>
</dbReference>
<dbReference type="Pfam" id="PF09819">
    <property type="entry name" value="ABC_cobalt"/>
    <property type="match status" value="1"/>
</dbReference>
<feature type="transmembrane region" description="Helical" evidence="1">
    <location>
        <begin position="58"/>
        <end position="78"/>
    </location>
</feature>
<dbReference type="AlphaFoldDB" id="C7XXH3"/>